<feature type="transmembrane region" description="Helical" evidence="1">
    <location>
        <begin position="228"/>
        <end position="254"/>
    </location>
</feature>
<feature type="transmembrane region" description="Helical" evidence="1">
    <location>
        <begin position="584"/>
        <end position="608"/>
    </location>
</feature>
<feature type="transmembrane region" description="Helical" evidence="1">
    <location>
        <begin position="97"/>
        <end position="124"/>
    </location>
</feature>
<feature type="transmembrane region" description="Helical" evidence="1">
    <location>
        <begin position="476"/>
        <end position="497"/>
    </location>
</feature>
<feature type="transmembrane region" description="Helical" evidence="1">
    <location>
        <begin position="21"/>
        <end position="44"/>
    </location>
</feature>
<organism evidence="2 3">
    <name type="scientific">Ktedonobacter robiniae</name>
    <dbReference type="NCBI Taxonomy" id="2778365"/>
    <lineage>
        <taxon>Bacteria</taxon>
        <taxon>Bacillati</taxon>
        <taxon>Chloroflexota</taxon>
        <taxon>Ktedonobacteria</taxon>
        <taxon>Ktedonobacterales</taxon>
        <taxon>Ktedonobacteraceae</taxon>
        <taxon>Ktedonobacter</taxon>
    </lineage>
</organism>
<keyword evidence="3" id="KW-1185">Reference proteome</keyword>
<sequence length="618" mass="66501">MVGILIRMKWSVLRHSMSSQRASNLVSGISLGLLVAVGTIWLATRSFSLESLSIDVLAATFSLWLLGWIMGPIFFGGGDQTLRLEHFALLPISPRRLALGLLGTAFVGPGALVTLVAFTSLIVYGARGGIGPLIVAIPAAFLQLVLIILLSRLTTEVFNQAMSSQIGAALGALISATIMALLGSGWALVPTISQALTLGFPPLLSGAVRALPSGWGLVAIDAASRSNWLLSTAIIFCQVTLIGLLLMIWSALLVRRTTTIKAAHPSKWRMGAVFQHHLLSTTPVGAVLGKELVSWLRDPMRMYYFYFALFYALLFCFLPLALGLTVFLPFVSAIFIVMAAMITNFYGTDGSALWLTLVVSHAERYDVRGRQAAWVLVVAPTAMVLTIVCTAVSGQSWAWPWVLALLPALLGGAAGLLLLTSVFYLVPRTEPHLRKKDLLQASSDMGQAVLMLVLVPITAIPAASVVLVGMTQNNALLQWAGVGVGIATGALFSWLLGRIAYRRLEARGSELLHLMRSGSSSPSRRRGANGLLSGLSPAKRQVVLLCLSACWIPLIPQGIVPMVMKLSGTRVLSWFLALYLPEPYQWPIIIIMIAVGLLLFCTGLFIIIQNKRAQPSNS</sequence>
<evidence type="ECO:0000313" key="2">
    <source>
        <dbReference type="EMBL" id="GHO56681.1"/>
    </source>
</evidence>
<evidence type="ECO:0000256" key="1">
    <source>
        <dbReference type="SAM" id="Phobius"/>
    </source>
</evidence>
<gene>
    <name evidence="2" type="ORF">KSB_51560</name>
</gene>
<dbReference type="RefSeq" id="WP_201373145.1">
    <property type="nucleotide sequence ID" value="NZ_BNJG01000002.1"/>
</dbReference>
<dbReference type="EMBL" id="BNJG01000002">
    <property type="protein sequence ID" value="GHO56681.1"/>
    <property type="molecule type" value="Genomic_DNA"/>
</dbReference>
<reference evidence="2 3" key="1">
    <citation type="journal article" date="2021" name="Int. J. Syst. Evol. Microbiol.">
        <title>Reticulibacter mediterranei gen. nov., sp. nov., within the new family Reticulibacteraceae fam. nov., and Ktedonospora formicarum gen. nov., sp. nov., Ktedonobacter robiniae sp. nov., Dictyobacter formicarum sp. nov. and Dictyobacter arantiisoli sp. nov., belonging to the class Ktedonobacteria.</title>
        <authorList>
            <person name="Yabe S."/>
            <person name="Zheng Y."/>
            <person name="Wang C.M."/>
            <person name="Sakai Y."/>
            <person name="Abe K."/>
            <person name="Yokota A."/>
            <person name="Donadio S."/>
            <person name="Cavaletti L."/>
            <person name="Monciardini P."/>
        </authorList>
    </citation>
    <scope>NUCLEOTIDE SEQUENCE [LARGE SCALE GENOMIC DNA]</scope>
    <source>
        <strain evidence="2 3">SOSP1-30</strain>
    </source>
</reference>
<feature type="transmembrane region" description="Helical" evidence="1">
    <location>
        <begin position="303"/>
        <end position="328"/>
    </location>
</feature>
<feature type="transmembrane region" description="Helical" evidence="1">
    <location>
        <begin position="166"/>
        <end position="189"/>
    </location>
</feature>
<feature type="transmembrane region" description="Helical" evidence="1">
    <location>
        <begin position="334"/>
        <end position="360"/>
    </location>
</feature>
<accession>A0ABQ3UV58</accession>
<name>A0ABQ3UV58_9CHLR</name>
<evidence type="ECO:0008006" key="4">
    <source>
        <dbReference type="Google" id="ProtNLM"/>
    </source>
</evidence>
<comment type="caution">
    <text evidence="2">The sequence shown here is derived from an EMBL/GenBank/DDBJ whole genome shotgun (WGS) entry which is preliminary data.</text>
</comment>
<feature type="transmembrane region" description="Helical" evidence="1">
    <location>
        <begin position="448"/>
        <end position="470"/>
    </location>
</feature>
<dbReference type="Proteomes" id="UP000654345">
    <property type="component" value="Unassembled WGS sequence"/>
</dbReference>
<feature type="transmembrane region" description="Helical" evidence="1">
    <location>
        <begin position="542"/>
        <end position="564"/>
    </location>
</feature>
<keyword evidence="1" id="KW-0472">Membrane</keyword>
<feature type="transmembrane region" description="Helical" evidence="1">
    <location>
        <begin position="130"/>
        <end position="154"/>
    </location>
</feature>
<protein>
    <recommendedName>
        <fullName evidence="4">ABC-2 type transport system permease protein</fullName>
    </recommendedName>
</protein>
<feature type="transmembrane region" description="Helical" evidence="1">
    <location>
        <begin position="372"/>
        <end position="393"/>
    </location>
</feature>
<feature type="transmembrane region" description="Helical" evidence="1">
    <location>
        <begin position="56"/>
        <end position="76"/>
    </location>
</feature>
<evidence type="ECO:0000313" key="3">
    <source>
        <dbReference type="Proteomes" id="UP000654345"/>
    </source>
</evidence>
<proteinExistence type="predicted"/>
<keyword evidence="1" id="KW-0812">Transmembrane</keyword>
<feature type="transmembrane region" description="Helical" evidence="1">
    <location>
        <begin position="399"/>
        <end position="427"/>
    </location>
</feature>
<keyword evidence="1" id="KW-1133">Transmembrane helix</keyword>